<evidence type="ECO:0000313" key="4">
    <source>
        <dbReference type="Proteomes" id="UP000594380"/>
    </source>
</evidence>
<dbReference type="Gene3D" id="3.40.50.2300">
    <property type="match status" value="1"/>
</dbReference>
<evidence type="ECO:0000259" key="2">
    <source>
        <dbReference type="PROSITE" id="PS50110"/>
    </source>
</evidence>
<feature type="modified residue" description="4-aspartylphosphate" evidence="1">
    <location>
        <position position="53"/>
    </location>
</feature>
<organism evidence="3 4">
    <name type="scientific">Paraburkholderia youngii</name>
    <dbReference type="NCBI Taxonomy" id="2782701"/>
    <lineage>
        <taxon>Bacteria</taxon>
        <taxon>Pseudomonadati</taxon>
        <taxon>Pseudomonadota</taxon>
        <taxon>Betaproteobacteria</taxon>
        <taxon>Burkholderiales</taxon>
        <taxon>Burkholderiaceae</taxon>
        <taxon>Paraburkholderia</taxon>
    </lineage>
</organism>
<keyword evidence="1" id="KW-0597">Phosphoprotein</keyword>
<sequence length="129" mass="13857">MEDRKRVLVMEDDTSMRALLSLAFRDAGYDVLESTGASVPDFVVGQIDLAVVDINQPKAMDPERIALVRTVFPSVPVIAISGYFPTQAHAMSMLASRLGVERALAKPFRREALLQAAAALVGRVANGSG</sequence>
<reference evidence="3 4" key="1">
    <citation type="submission" date="2020-02" db="EMBL/GenBank/DDBJ databases">
        <title>Paraburkholderia simonii sp. nov. and Paraburkholderia youngii sp. nov. Brazilian and Mexican Mimosa-associated rhizobia.</title>
        <authorList>
            <person name="Mavima L."/>
            <person name="Beukes C.W."/>
            <person name="Chan W.Y."/>
            <person name="Palmer M."/>
            <person name="De Meyer S.E."/>
            <person name="James E.K."/>
            <person name="Venter S.N."/>
            <person name="Steenkamp E.T."/>
        </authorList>
    </citation>
    <scope>NUCLEOTIDE SEQUENCE [LARGE SCALE GENOMIC DNA]</scope>
    <source>
        <strain evidence="3 4">JPY169</strain>
    </source>
</reference>
<proteinExistence type="predicted"/>
<name>A0A7Y6JY47_9BURK</name>
<dbReference type="SUPFAM" id="SSF52172">
    <property type="entry name" value="CheY-like"/>
    <property type="match status" value="1"/>
</dbReference>
<gene>
    <name evidence="3" type="ORF">G5S42_08910</name>
</gene>
<protein>
    <submittedName>
        <fullName evidence="3">Response regulator</fullName>
    </submittedName>
</protein>
<dbReference type="AlphaFoldDB" id="A0A7Y6JY47"/>
<dbReference type="InterPro" id="IPR011006">
    <property type="entry name" value="CheY-like_superfamily"/>
</dbReference>
<accession>A0A7Y6JY47</accession>
<dbReference type="Pfam" id="PF00072">
    <property type="entry name" value="Response_reg"/>
    <property type="match status" value="1"/>
</dbReference>
<dbReference type="GO" id="GO:0000160">
    <property type="term" value="P:phosphorelay signal transduction system"/>
    <property type="evidence" value="ECO:0007669"/>
    <property type="project" value="InterPro"/>
</dbReference>
<dbReference type="RefSeq" id="WP_176106408.1">
    <property type="nucleotide sequence ID" value="NZ_JBNDKX010000005.1"/>
</dbReference>
<evidence type="ECO:0000256" key="1">
    <source>
        <dbReference type="PROSITE-ProRule" id="PRU00169"/>
    </source>
</evidence>
<feature type="domain" description="Response regulatory" evidence="2">
    <location>
        <begin position="6"/>
        <end position="121"/>
    </location>
</feature>
<dbReference type="Proteomes" id="UP000594380">
    <property type="component" value="Unassembled WGS sequence"/>
</dbReference>
<comment type="caution">
    <text evidence="3">The sequence shown here is derived from an EMBL/GenBank/DDBJ whole genome shotgun (WGS) entry which is preliminary data.</text>
</comment>
<dbReference type="PROSITE" id="PS50110">
    <property type="entry name" value="RESPONSE_REGULATORY"/>
    <property type="match status" value="1"/>
</dbReference>
<dbReference type="InterPro" id="IPR001789">
    <property type="entry name" value="Sig_transdc_resp-reg_receiver"/>
</dbReference>
<evidence type="ECO:0000313" key="3">
    <source>
        <dbReference type="EMBL" id="NUX99817.1"/>
    </source>
</evidence>
<dbReference type="EMBL" id="JAALDK010000001">
    <property type="protein sequence ID" value="NUX99817.1"/>
    <property type="molecule type" value="Genomic_DNA"/>
</dbReference>
<dbReference type="SMART" id="SM00448">
    <property type="entry name" value="REC"/>
    <property type="match status" value="1"/>
</dbReference>